<reference evidence="1 2" key="1">
    <citation type="submission" date="2020-01" db="EMBL/GenBank/DDBJ databases">
        <title>Insect and environment-associated Actinomycetes.</title>
        <authorList>
            <person name="Currrie C."/>
            <person name="Chevrette M."/>
            <person name="Carlson C."/>
            <person name="Stubbendieck R."/>
            <person name="Wendt-Pienkowski E."/>
        </authorList>
    </citation>
    <scope>NUCLEOTIDE SEQUENCE [LARGE SCALE GENOMIC DNA]</scope>
    <source>
        <strain evidence="1 2">SID14163</strain>
    </source>
</reference>
<dbReference type="InterPro" id="IPR036390">
    <property type="entry name" value="WH_DNA-bd_sf"/>
</dbReference>
<organism evidence="1 2">
    <name type="scientific">Streptomyces coelicoflavus</name>
    <dbReference type="NCBI Taxonomy" id="285562"/>
    <lineage>
        <taxon>Bacteria</taxon>
        <taxon>Bacillati</taxon>
        <taxon>Actinomycetota</taxon>
        <taxon>Actinomycetes</taxon>
        <taxon>Kitasatosporales</taxon>
        <taxon>Streptomycetaceae</taxon>
        <taxon>Streptomyces</taxon>
    </lineage>
</organism>
<sequence>MDFWPSLGFKGNPYVVKPLPGSEDGRELLVGRDVELRSLLRRIRESDMHVVLEGPNGVGKTSLVSVATWVASEDFKRGRSRQLYLPLPEPLQVKEDAEEFVSSCYFGIARAFLEHEKTLKNAGRSVPRTKDLNLWLNSPVLRARGGGINSPFGGFTGSAGIAANTSQGYTQAGFRAAVKRWLGDAFPEGSGGFVGLIDNLELIDVSSEAQRVMEEIRDPVLQLPGTRWVICGARGIARSVAATPRMNGVLSDPIDISPVPDSYIPQLIEARLRHYSVGDSSSAPVSARAFEHIYEVSHQNLRDSLSYSQDFSFVLEPEFFLENEAEEIESATRKWLAELAMKYERDIRLQPRMWRLLDDLARIGGACSPSDHQDLGFSDRTHMRKNVVDLERFGLVTSSREEADQRRRSIEMTSKGWLVYYSRSQGLINPTIPGLLPE</sequence>
<dbReference type="RefSeq" id="WP_164251256.1">
    <property type="nucleotide sequence ID" value="NZ_JAAGMA010001051.1"/>
</dbReference>
<dbReference type="AlphaFoldDB" id="A0A7K3Q077"/>
<dbReference type="Gene3D" id="3.40.50.300">
    <property type="entry name" value="P-loop containing nucleotide triphosphate hydrolases"/>
    <property type="match status" value="1"/>
</dbReference>
<evidence type="ECO:0000313" key="1">
    <source>
        <dbReference type="EMBL" id="NEB14839.1"/>
    </source>
</evidence>
<comment type="caution">
    <text evidence="1">The sequence shown here is derived from an EMBL/GenBank/DDBJ whole genome shotgun (WGS) entry which is preliminary data.</text>
</comment>
<dbReference type="Proteomes" id="UP000470446">
    <property type="component" value="Unassembled WGS sequence"/>
</dbReference>
<name>A0A7K3Q077_9ACTN</name>
<protein>
    <submittedName>
        <fullName evidence="1">Uncharacterized protein</fullName>
    </submittedName>
</protein>
<dbReference type="EMBL" id="JAAGMA010001051">
    <property type="protein sequence ID" value="NEB14839.1"/>
    <property type="molecule type" value="Genomic_DNA"/>
</dbReference>
<dbReference type="SUPFAM" id="SSF46785">
    <property type="entry name" value="Winged helix' DNA-binding domain"/>
    <property type="match status" value="1"/>
</dbReference>
<evidence type="ECO:0000313" key="2">
    <source>
        <dbReference type="Proteomes" id="UP000470446"/>
    </source>
</evidence>
<accession>A0A7K3Q077</accession>
<dbReference type="InterPro" id="IPR036388">
    <property type="entry name" value="WH-like_DNA-bd_sf"/>
</dbReference>
<dbReference type="Gene3D" id="1.10.10.10">
    <property type="entry name" value="Winged helix-like DNA-binding domain superfamily/Winged helix DNA-binding domain"/>
    <property type="match status" value="1"/>
</dbReference>
<proteinExistence type="predicted"/>
<gene>
    <name evidence="1" type="ORF">G3I32_39500</name>
</gene>
<dbReference type="InterPro" id="IPR027417">
    <property type="entry name" value="P-loop_NTPase"/>
</dbReference>
<dbReference type="SUPFAM" id="SSF52540">
    <property type="entry name" value="P-loop containing nucleoside triphosphate hydrolases"/>
    <property type="match status" value="1"/>
</dbReference>